<evidence type="ECO:0000313" key="2">
    <source>
        <dbReference type="EMBL" id="KAF1753510.1"/>
    </source>
</evidence>
<evidence type="ECO:0008006" key="4">
    <source>
        <dbReference type="Google" id="ProtNLM"/>
    </source>
</evidence>
<evidence type="ECO:0000313" key="3">
    <source>
        <dbReference type="Proteomes" id="UP000483820"/>
    </source>
</evidence>
<organism evidence="2 3">
    <name type="scientific">Caenorhabditis remanei</name>
    <name type="common">Caenorhabditis vulgaris</name>
    <dbReference type="NCBI Taxonomy" id="31234"/>
    <lineage>
        <taxon>Eukaryota</taxon>
        <taxon>Metazoa</taxon>
        <taxon>Ecdysozoa</taxon>
        <taxon>Nematoda</taxon>
        <taxon>Chromadorea</taxon>
        <taxon>Rhabditida</taxon>
        <taxon>Rhabditina</taxon>
        <taxon>Rhabditomorpha</taxon>
        <taxon>Rhabditoidea</taxon>
        <taxon>Rhabditidae</taxon>
        <taxon>Peloderinae</taxon>
        <taxon>Caenorhabditis</taxon>
    </lineage>
</organism>
<dbReference type="GeneID" id="78776873"/>
<feature type="transmembrane region" description="Helical" evidence="1">
    <location>
        <begin position="245"/>
        <end position="268"/>
    </location>
</feature>
<name>A0A6A5GEI2_CAERE</name>
<dbReference type="Pfam" id="PF10321">
    <property type="entry name" value="7TM_GPCR_Srt"/>
    <property type="match status" value="1"/>
</dbReference>
<keyword evidence="1" id="KW-0472">Membrane</keyword>
<evidence type="ECO:0000256" key="1">
    <source>
        <dbReference type="SAM" id="Phobius"/>
    </source>
</evidence>
<protein>
    <recommendedName>
        <fullName evidence="4">Serpentine Receptor, class T</fullName>
    </recommendedName>
</protein>
<dbReference type="KEGG" id="crq:GCK72_020067"/>
<comment type="caution">
    <text evidence="2">The sequence shown here is derived from an EMBL/GenBank/DDBJ whole genome shotgun (WGS) entry which is preliminary data.</text>
</comment>
<dbReference type="CTD" id="78776873"/>
<gene>
    <name evidence="2" type="ORF">GCK72_020067</name>
</gene>
<dbReference type="AlphaFoldDB" id="A0A6A5GEI2"/>
<proteinExistence type="predicted"/>
<keyword evidence="1" id="KW-1133">Transmembrane helix</keyword>
<reference evidence="2 3" key="1">
    <citation type="submission" date="2019-12" db="EMBL/GenBank/DDBJ databases">
        <title>Chromosome-level assembly of the Caenorhabditis remanei genome.</title>
        <authorList>
            <person name="Teterina A.A."/>
            <person name="Willis J.H."/>
            <person name="Phillips P.C."/>
        </authorList>
    </citation>
    <scope>NUCLEOTIDE SEQUENCE [LARGE SCALE GENOMIC DNA]</scope>
    <source>
        <strain evidence="2 3">PX506</strain>
        <tissue evidence="2">Whole organism</tissue>
    </source>
</reference>
<dbReference type="RefSeq" id="XP_053582278.1">
    <property type="nucleotide sequence ID" value="XM_053733365.1"/>
</dbReference>
<dbReference type="InterPro" id="IPR019425">
    <property type="entry name" value="7TM_GPCR_serpentine_rcpt_Srt"/>
</dbReference>
<feature type="transmembrane region" description="Helical" evidence="1">
    <location>
        <begin position="47"/>
        <end position="71"/>
    </location>
</feature>
<sequence>MSEEERAKRPYLGLYFMTSGSFFVILYLLCLASMLNRERIHIPAFKIMICLAIFDIPSECINSVATGYMGFYGIYYCDYPRLTFILGAIVFGAWVGCSASSITLALCRISEINQKLNLHWIFHSSFIYLLLFFSFVVASYGMFFTKPPIFRPEYMTWFFDAGIGFDPSYYYNVSQVINNISLTVITLSLYTYLVSSLIRKGNNIESAQFTKTQRQVILQAAIICFFHSIGSLVCVYMQLFYSPKWLIVAAHVCWQCCTGCASVIYLTLNQTIRSSVRKMICPARFQNDNRVSNASDGMLRTNASEVIS</sequence>
<dbReference type="PANTHER" id="PTHR23021:SF47">
    <property type="entry name" value="SERPENTINE RECEPTOR, CLASS T"/>
    <property type="match status" value="1"/>
</dbReference>
<dbReference type="SUPFAM" id="SSF81321">
    <property type="entry name" value="Family A G protein-coupled receptor-like"/>
    <property type="match status" value="1"/>
</dbReference>
<feature type="transmembrane region" description="Helical" evidence="1">
    <location>
        <begin position="12"/>
        <end position="35"/>
    </location>
</feature>
<dbReference type="EMBL" id="WUAV01000005">
    <property type="protein sequence ID" value="KAF1753510.1"/>
    <property type="molecule type" value="Genomic_DNA"/>
</dbReference>
<dbReference type="Proteomes" id="UP000483820">
    <property type="component" value="Chromosome V"/>
</dbReference>
<feature type="transmembrane region" description="Helical" evidence="1">
    <location>
        <begin position="176"/>
        <end position="195"/>
    </location>
</feature>
<keyword evidence="1" id="KW-0812">Transmembrane</keyword>
<dbReference type="PANTHER" id="PTHR23021">
    <property type="entry name" value="SERPENTINE RECEPTOR, CLASS T"/>
    <property type="match status" value="1"/>
</dbReference>
<accession>A0A6A5GEI2</accession>
<feature type="transmembrane region" description="Helical" evidence="1">
    <location>
        <begin position="216"/>
        <end position="239"/>
    </location>
</feature>
<feature type="transmembrane region" description="Helical" evidence="1">
    <location>
        <begin position="83"/>
        <end position="106"/>
    </location>
</feature>
<feature type="transmembrane region" description="Helical" evidence="1">
    <location>
        <begin position="118"/>
        <end position="143"/>
    </location>
</feature>